<dbReference type="AlphaFoldDB" id="A0A0V0QFF1"/>
<dbReference type="InParanoid" id="A0A0V0QFF1"/>
<reference evidence="1 2" key="1">
    <citation type="journal article" date="2015" name="Sci. Rep.">
        <title>Genome of the facultative scuticociliatosis pathogen Pseudocohnilembus persalinus provides insight into its virulence through horizontal gene transfer.</title>
        <authorList>
            <person name="Xiong J."/>
            <person name="Wang G."/>
            <person name="Cheng J."/>
            <person name="Tian M."/>
            <person name="Pan X."/>
            <person name="Warren A."/>
            <person name="Jiang C."/>
            <person name="Yuan D."/>
            <person name="Miao W."/>
        </authorList>
    </citation>
    <scope>NUCLEOTIDE SEQUENCE [LARGE SCALE GENOMIC DNA]</scope>
    <source>
        <strain evidence="1">36N120E</strain>
    </source>
</reference>
<dbReference type="EMBL" id="LDAU01000180">
    <property type="protein sequence ID" value="KRX00921.1"/>
    <property type="molecule type" value="Genomic_DNA"/>
</dbReference>
<proteinExistence type="predicted"/>
<keyword evidence="2" id="KW-1185">Reference proteome</keyword>
<gene>
    <name evidence="1" type="ORF">PPERSA_09527</name>
</gene>
<evidence type="ECO:0000313" key="1">
    <source>
        <dbReference type="EMBL" id="KRX00921.1"/>
    </source>
</evidence>
<evidence type="ECO:0000313" key="2">
    <source>
        <dbReference type="Proteomes" id="UP000054937"/>
    </source>
</evidence>
<comment type="caution">
    <text evidence="1">The sequence shown here is derived from an EMBL/GenBank/DDBJ whole genome shotgun (WGS) entry which is preliminary data.</text>
</comment>
<accession>A0A0V0QFF1</accession>
<dbReference type="Proteomes" id="UP000054937">
    <property type="component" value="Unassembled WGS sequence"/>
</dbReference>
<organism evidence="1 2">
    <name type="scientific">Pseudocohnilembus persalinus</name>
    <name type="common">Ciliate</name>
    <dbReference type="NCBI Taxonomy" id="266149"/>
    <lineage>
        <taxon>Eukaryota</taxon>
        <taxon>Sar</taxon>
        <taxon>Alveolata</taxon>
        <taxon>Ciliophora</taxon>
        <taxon>Intramacronucleata</taxon>
        <taxon>Oligohymenophorea</taxon>
        <taxon>Scuticociliatia</taxon>
        <taxon>Philasterida</taxon>
        <taxon>Pseudocohnilembidae</taxon>
        <taxon>Pseudocohnilembus</taxon>
    </lineage>
</organism>
<sequence length="266" mass="30943">MSSKITKYNLNSKKQLFAKGESYGSTSTANTRSNISSNCKINKENETQQSSQTSICLKALEIKLNQESPKMMELSKQSKYQLTEKKQEINLNFSRTNSLASSSSDCSSISFGSECSIQKQLNQQSNRKQQQRKKSDIIIRQENEIQVQQNKQQIKSQQQIKINLNFNCEDNYNNKEIVQGDLQNVQDEKTDSLEQIEETILQCKKRELQVYYKKFKKQSSSINDRDQYESFLLKKKVLKNQIMVKLNKQFSKSELMKKRALKLSQQ</sequence>
<protein>
    <submittedName>
        <fullName evidence="1">Uncharacterized protein</fullName>
    </submittedName>
</protein>
<name>A0A0V0QFF1_PSEPJ</name>